<dbReference type="EMBL" id="SMYL01000004">
    <property type="protein sequence ID" value="TDK66031.1"/>
    <property type="molecule type" value="Genomic_DNA"/>
</dbReference>
<proteinExistence type="predicted"/>
<dbReference type="AlphaFoldDB" id="A0A4R5W1G8"/>
<gene>
    <name evidence="1" type="ORF">E2I14_10590</name>
</gene>
<dbReference type="PANTHER" id="PTHR39624">
    <property type="entry name" value="PROTEIN INVOLVED IN RIMO-MEDIATED BETA-METHYLTHIOLATION OF RIBOSOMAL PROTEIN S12 YCAO"/>
    <property type="match status" value="1"/>
</dbReference>
<sequence>MVNGKRQTKLVADMTAGIHRIIADAPVALGGSDQGPGPHEIFEASLVACTIITLQMYADRHQWNLDSAEVTVKIDKEGAESHLTREVKLIGDLSDEQRDKLFEIADKCPIHKLMSSHISISTVRH</sequence>
<dbReference type="InterPro" id="IPR003718">
    <property type="entry name" value="OsmC/Ohr_fam"/>
</dbReference>
<dbReference type="Gene3D" id="3.30.300.20">
    <property type="match status" value="1"/>
</dbReference>
<name>A0A4R5W1G8_9BURK</name>
<comment type="caution">
    <text evidence="1">The sequence shown here is derived from an EMBL/GenBank/DDBJ whole genome shotgun (WGS) entry which is preliminary data.</text>
</comment>
<protein>
    <submittedName>
        <fullName evidence="1">OsmC family peroxiredoxin</fullName>
    </submittedName>
</protein>
<dbReference type="OrthoDB" id="9789573at2"/>
<accession>A0A4R5W1G8</accession>
<evidence type="ECO:0000313" key="1">
    <source>
        <dbReference type="EMBL" id="TDK66031.1"/>
    </source>
</evidence>
<dbReference type="Pfam" id="PF02566">
    <property type="entry name" value="OsmC"/>
    <property type="match status" value="1"/>
</dbReference>
<dbReference type="SUPFAM" id="SSF82784">
    <property type="entry name" value="OsmC-like"/>
    <property type="match status" value="1"/>
</dbReference>
<dbReference type="InterPro" id="IPR036102">
    <property type="entry name" value="OsmC/Ohrsf"/>
</dbReference>
<dbReference type="PANTHER" id="PTHR39624:SF2">
    <property type="entry name" value="OSMC-LIKE PROTEIN"/>
    <property type="match status" value="1"/>
</dbReference>
<keyword evidence="2" id="KW-1185">Reference proteome</keyword>
<dbReference type="RefSeq" id="WP_133328219.1">
    <property type="nucleotide sequence ID" value="NZ_SMYL01000004.1"/>
</dbReference>
<organism evidence="1 2">
    <name type="scientific">Sapientia aquatica</name>
    <dbReference type="NCBI Taxonomy" id="1549640"/>
    <lineage>
        <taxon>Bacteria</taxon>
        <taxon>Pseudomonadati</taxon>
        <taxon>Pseudomonadota</taxon>
        <taxon>Betaproteobacteria</taxon>
        <taxon>Burkholderiales</taxon>
        <taxon>Oxalobacteraceae</taxon>
        <taxon>Sapientia</taxon>
    </lineage>
</organism>
<dbReference type="InterPro" id="IPR015946">
    <property type="entry name" value="KH_dom-like_a/b"/>
</dbReference>
<evidence type="ECO:0000313" key="2">
    <source>
        <dbReference type="Proteomes" id="UP000294829"/>
    </source>
</evidence>
<reference evidence="1 2" key="1">
    <citation type="submission" date="2019-03" db="EMBL/GenBank/DDBJ databases">
        <title>Sapientia aquatica gen. nov., sp. nov., isolated from a crater lake.</title>
        <authorList>
            <person name="Felfoldi T."/>
            <person name="Szabo A."/>
            <person name="Toth E."/>
            <person name="Schumann P."/>
            <person name="Keki Z."/>
            <person name="Marialigeti K."/>
            <person name="Mathe I."/>
        </authorList>
    </citation>
    <scope>NUCLEOTIDE SEQUENCE [LARGE SCALE GENOMIC DNA]</scope>
    <source>
        <strain evidence="1 2">SA-152</strain>
    </source>
</reference>
<dbReference type="Proteomes" id="UP000294829">
    <property type="component" value="Unassembled WGS sequence"/>
</dbReference>